<dbReference type="RefSeq" id="WP_146976015.1">
    <property type="nucleotide sequence ID" value="NZ_VOSL01000110.1"/>
</dbReference>
<evidence type="ECO:0000256" key="3">
    <source>
        <dbReference type="ARBA" id="ARBA00022801"/>
    </source>
</evidence>
<accession>A0A5C6WXK0</accession>
<dbReference type="InterPro" id="IPR051453">
    <property type="entry name" value="MBL_Glyoxalase_II"/>
</dbReference>
<evidence type="ECO:0000313" key="6">
    <source>
        <dbReference type="EMBL" id="TXD32762.1"/>
    </source>
</evidence>
<evidence type="ECO:0000313" key="7">
    <source>
        <dbReference type="Proteomes" id="UP000321046"/>
    </source>
</evidence>
<dbReference type="CDD" id="cd16322">
    <property type="entry name" value="TTHA1623-like_MBL-fold"/>
    <property type="match status" value="1"/>
</dbReference>
<dbReference type="InterPro" id="IPR001279">
    <property type="entry name" value="Metallo-B-lactamas"/>
</dbReference>
<evidence type="ECO:0000259" key="5">
    <source>
        <dbReference type="SMART" id="SM00849"/>
    </source>
</evidence>
<comment type="cofactor">
    <cofactor evidence="1">
        <name>Zn(2+)</name>
        <dbReference type="ChEBI" id="CHEBI:29105"/>
    </cofactor>
</comment>
<dbReference type="GO" id="GO:0046872">
    <property type="term" value="F:metal ion binding"/>
    <property type="evidence" value="ECO:0007669"/>
    <property type="project" value="UniProtKB-KW"/>
</dbReference>
<dbReference type="AlphaFoldDB" id="A0A5C6WXK0"/>
<comment type="caution">
    <text evidence="6">The sequence shown here is derived from an EMBL/GenBank/DDBJ whole genome shotgun (WGS) entry which is preliminary data.</text>
</comment>
<reference evidence="6 7" key="1">
    <citation type="submission" date="2019-08" db="EMBL/GenBank/DDBJ databases">
        <title>Bradymonadales sp. TMQ2.</title>
        <authorList>
            <person name="Liang Q."/>
        </authorList>
    </citation>
    <scope>NUCLEOTIDE SEQUENCE [LARGE SCALE GENOMIC DNA]</scope>
    <source>
        <strain evidence="6 7">TMQ2</strain>
    </source>
</reference>
<evidence type="ECO:0000256" key="1">
    <source>
        <dbReference type="ARBA" id="ARBA00001947"/>
    </source>
</evidence>
<keyword evidence="4" id="KW-0862">Zinc</keyword>
<feature type="domain" description="Metallo-beta-lactamase" evidence="5">
    <location>
        <begin position="19"/>
        <end position="198"/>
    </location>
</feature>
<sequence length="217" mass="23362">MSETSPAFMILTWVVGPLQTSIYAIACTRTNEAVLIDAGGQAQTVLKDLKDQGLTLKAVWQTHAHIDHIAGLPEIAQASGVPVYMHPDDMPLYRAAPQQAQMFGFAALGDLPPIDHDLSDGQTLKVGDLQAEVLYVPGHSPGSVGFYFKELDLFFGGDVLFAGSIGRVDLPGSSIEQMRASLERLKSLPDATQVLPGHGPATTIGQEKRYNPFMQGF</sequence>
<keyword evidence="2" id="KW-0479">Metal-binding</keyword>
<dbReference type="SMART" id="SM00849">
    <property type="entry name" value="Lactamase_B"/>
    <property type="match status" value="1"/>
</dbReference>
<dbReference type="PANTHER" id="PTHR46233">
    <property type="entry name" value="HYDROXYACYLGLUTATHIONE HYDROLASE GLOC"/>
    <property type="match status" value="1"/>
</dbReference>
<dbReference type="Gene3D" id="3.60.15.10">
    <property type="entry name" value="Ribonuclease Z/Hydroxyacylglutathione hydrolase-like"/>
    <property type="match status" value="1"/>
</dbReference>
<gene>
    <name evidence="6" type="ORF">FRC96_16420</name>
</gene>
<evidence type="ECO:0000256" key="4">
    <source>
        <dbReference type="ARBA" id="ARBA00022833"/>
    </source>
</evidence>
<dbReference type="Pfam" id="PF00753">
    <property type="entry name" value="Lactamase_B"/>
    <property type="match status" value="1"/>
</dbReference>
<dbReference type="EMBL" id="VOSL01000110">
    <property type="protein sequence ID" value="TXD32762.1"/>
    <property type="molecule type" value="Genomic_DNA"/>
</dbReference>
<organism evidence="6 7">
    <name type="scientific">Lujinxingia vulgaris</name>
    <dbReference type="NCBI Taxonomy" id="2600176"/>
    <lineage>
        <taxon>Bacteria</taxon>
        <taxon>Deltaproteobacteria</taxon>
        <taxon>Bradymonadales</taxon>
        <taxon>Lujinxingiaceae</taxon>
        <taxon>Lujinxingia</taxon>
    </lineage>
</organism>
<protein>
    <submittedName>
        <fullName evidence="6">MBL fold metallo-hydrolase</fullName>
    </submittedName>
</protein>
<proteinExistence type="predicted"/>
<dbReference type="OrthoDB" id="9802991at2"/>
<evidence type="ECO:0000256" key="2">
    <source>
        <dbReference type="ARBA" id="ARBA00022723"/>
    </source>
</evidence>
<dbReference type="SUPFAM" id="SSF56281">
    <property type="entry name" value="Metallo-hydrolase/oxidoreductase"/>
    <property type="match status" value="1"/>
</dbReference>
<dbReference type="Proteomes" id="UP000321046">
    <property type="component" value="Unassembled WGS sequence"/>
</dbReference>
<dbReference type="InterPro" id="IPR036866">
    <property type="entry name" value="RibonucZ/Hydroxyglut_hydro"/>
</dbReference>
<dbReference type="PANTHER" id="PTHR46233:SF3">
    <property type="entry name" value="HYDROXYACYLGLUTATHIONE HYDROLASE GLOC"/>
    <property type="match status" value="1"/>
</dbReference>
<keyword evidence="3 6" id="KW-0378">Hydrolase</keyword>
<dbReference type="GO" id="GO:0016787">
    <property type="term" value="F:hydrolase activity"/>
    <property type="evidence" value="ECO:0007669"/>
    <property type="project" value="UniProtKB-KW"/>
</dbReference>
<name>A0A5C6WXK0_9DELT</name>